<evidence type="ECO:0000313" key="2">
    <source>
        <dbReference type="EMBL" id="MFC4077097.1"/>
    </source>
</evidence>
<evidence type="ECO:0000256" key="1">
    <source>
        <dbReference type="SAM" id="Phobius"/>
    </source>
</evidence>
<name>A0ABV8JJZ9_9BACL</name>
<organism evidence="2 3">
    <name type="scientific">Salinithrix halophila</name>
    <dbReference type="NCBI Taxonomy" id="1485204"/>
    <lineage>
        <taxon>Bacteria</taxon>
        <taxon>Bacillati</taxon>
        <taxon>Bacillota</taxon>
        <taxon>Bacilli</taxon>
        <taxon>Bacillales</taxon>
        <taxon>Thermoactinomycetaceae</taxon>
        <taxon>Salinithrix</taxon>
    </lineage>
</organism>
<keyword evidence="1" id="KW-0812">Transmembrane</keyword>
<feature type="transmembrane region" description="Helical" evidence="1">
    <location>
        <begin position="12"/>
        <end position="30"/>
    </location>
</feature>
<accession>A0ABV8JJZ9</accession>
<keyword evidence="3" id="KW-1185">Reference proteome</keyword>
<dbReference type="Proteomes" id="UP001595843">
    <property type="component" value="Unassembled WGS sequence"/>
</dbReference>
<dbReference type="EMBL" id="JBHSAP010000009">
    <property type="protein sequence ID" value="MFC4077097.1"/>
    <property type="molecule type" value="Genomic_DNA"/>
</dbReference>
<protein>
    <submittedName>
        <fullName evidence="2">Uncharacterized protein</fullName>
    </submittedName>
</protein>
<comment type="caution">
    <text evidence="2">The sequence shown here is derived from an EMBL/GenBank/DDBJ whole genome shotgun (WGS) entry which is preliminary data.</text>
</comment>
<reference evidence="3" key="1">
    <citation type="journal article" date="2019" name="Int. J. Syst. Evol. Microbiol.">
        <title>The Global Catalogue of Microorganisms (GCM) 10K type strain sequencing project: providing services to taxonomists for standard genome sequencing and annotation.</title>
        <authorList>
            <consortium name="The Broad Institute Genomics Platform"/>
            <consortium name="The Broad Institute Genome Sequencing Center for Infectious Disease"/>
            <person name="Wu L."/>
            <person name="Ma J."/>
        </authorList>
    </citation>
    <scope>NUCLEOTIDE SEQUENCE [LARGE SCALE GENOMIC DNA]</scope>
    <source>
        <strain evidence="3">IBRC-M 10813</strain>
    </source>
</reference>
<gene>
    <name evidence="2" type="ORF">ACFOUO_09745</name>
</gene>
<evidence type="ECO:0000313" key="3">
    <source>
        <dbReference type="Proteomes" id="UP001595843"/>
    </source>
</evidence>
<keyword evidence="1" id="KW-1133">Transmembrane helix</keyword>
<sequence>MNQLVIPMAADFLLFVLKAGVITLLATWFFKKTIVPLLNKRETQTTPE</sequence>
<keyword evidence="1" id="KW-0472">Membrane</keyword>
<proteinExistence type="predicted"/>